<keyword evidence="2" id="KW-0540">Nuclease</keyword>
<accession>A0ABV2MXV9</accession>
<dbReference type="CDD" id="cd01038">
    <property type="entry name" value="Endonuclease_DUF559"/>
    <property type="match status" value="1"/>
</dbReference>
<dbReference type="InterPro" id="IPR011335">
    <property type="entry name" value="Restrct_endonuc-II-like"/>
</dbReference>
<keyword evidence="3" id="KW-1185">Reference proteome</keyword>
<dbReference type="PANTHER" id="PTHR38590">
    <property type="entry name" value="BLL0828 PROTEIN"/>
    <property type="match status" value="1"/>
</dbReference>
<keyword evidence="2" id="KW-0378">Hydrolase</keyword>
<feature type="domain" description="DUF559" evidence="1">
    <location>
        <begin position="1"/>
        <end position="85"/>
    </location>
</feature>
<sequence>MRKEPTEAEHKLWQELRDRRLDKMKFRRQVPIGNYIVDFLCLEAKLIVEIDGSQHADSDYDRKRDIMLNQRGFRVLRFWNDDIIAYARDPGAETLAVNFHER</sequence>
<dbReference type="RefSeq" id="WP_354192714.1">
    <property type="nucleotide sequence ID" value="NZ_JBEPML010000002.1"/>
</dbReference>
<organism evidence="2 3">
    <name type="scientific">Aquamicrobium terrae</name>
    <dbReference type="NCBI Taxonomy" id="1324945"/>
    <lineage>
        <taxon>Bacteria</taxon>
        <taxon>Pseudomonadati</taxon>
        <taxon>Pseudomonadota</taxon>
        <taxon>Alphaproteobacteria</taxon>
        <taxon>Hyphomicrobiales</taxon>
        <taxon>Phyllobacteriaceae</taxon>
        <taxon>Aquamicrobium</taxon>
    </lineage>
</organism>
<evidence type="ECO:0000259" key="1">
    <source>
        <dbReference type="Pfam" id="PF04480"/>
    </source>
</evidence>
<proteinExistence type="predicted"/>
<dbReference type="Proteomes" id="UP001549076">
    <property type="component" value="Unassembled WGS sequence"/>
</dbReference>
<dbReference type="InterPro" id="IPR047216">
    <property type="entry name" value="Endonuclease_DUF559_bact"/>
</dbReference>
<evidence type="ECO:0000313" key="2">
    <source>
        <dbReference type="EMBL" id="MET3790538.1"/>
    </source>
</evidence>
<dbReference type="Pfam" id="PF04480">
    <property type="entry name" value="DUF559"/>
    <property type="match status" value="1"/>
</dbReference>
<dbReference type="Gene3D" id="3.40.960.10">
    <property type="entry name" value="VSR Endonuclease"/>
    <property type="match status" value="1"/>
</dbReference>
<evidence type="ECO:0000313" key="3">
    <source>
        <dbReference type="Proteomes" id="UP001549076"/>
    </source>
</evidence>
<dbReference type="PANTHER" id="PTHR38590:SF1">
    <property type="entry name" value="BLL0828 PROTEIN"/>
    <property type="match status" value="1"/>
</dbReference>
<keyword evidence="2" id="KW-0255">Endonuclease</keyword>
<gene>
    <name evidence="2" type="ORF">ABID37_000729</name>
</gene>
<dbReference type="GO" id="GO:0004519">
    <property type="term" value="F:endonuclease activity"/>
    <property type="evidence" value="ECO:0007669"/>
    <property type="project" value="UniProtKB-KW"/>
</dbReference>
<dbReference type="SUPFAM" id="SSF52980">
    <property type="entry name" value="Restriction endonuclease-like"/>
    <property type="match status" value="1"/>
</dbReference>
<comment type="caution">
    <text evidence="2">The sequence shown here is derived from an EMBL/GenBank/DDBJ whole genome shotgun (WGS) entry which is preliminary data.</text>
</comment>
<dbReference type="EMBL" id="JBEPML010000002">
    <property type="protein sequence ID" value="MET3790538.1"/>
    <property type="molecule type" value="Genomic_DNA"/>
</dbReference>
<protein>
    <submittedName>
        <fullName evidence="2">Very-short-patch-repair endonuclease</fullName>
    </submittedName>
</protein>
<dbReference type="InterPro" id="IPR007569">
    <property type="entry name" value="DUF559"/>
</dbReference>
<name>A0ABV2MXV9_9HYPH</name>
<reference evidence="2 3" key="1">
    <citation type="submission" date="2024-06" db="EMBL/GenBank/DDBJ databases">
        <title>Genomic Encyclopedia of Type Strains, Phase IV (KMG-IV): sequencing the most valuable type-strain genomes for metagenomic binning, comparative biology and taxonomic classification.</title>
        <authorList>
            <person name="Goeker M."/>
        </authorList>
    </citation>
    <scope>NUCLEOTIDE SEQUENCE [LARGE SCALE GENOMIC DNA]</scope>
    <source>
        <strain evidence="2 3">DSM 27865</strain>
    </source>
</reference>